<evidence type="ECO:0000256" key="1">
    <source>
        <dbReference type="SAM" id="MobiDB-lite"/>
    </source>
</evidence>
<feature type="transmembrane region" description="Helical" evidence="2">
    <location>
        <begin position="170"/>
        <end position="202"/>
    </location>
</feature>
<proteinExistence type="predicted"/>
<name>A0A8H4RT61_9HELO</name>
<organism evidence="3 4">
    <name type="scientific">Cudoniella acicularis</name>
    <dbReference type="NCBI Taxonomy" id="354080"/>
    <lineage>
        <taxon>Eukaryota</taxon>
        <taxon>Fungi</taxon>
        <taxon>Dikarya</taxon>
        <taxon>Ascomycota</taxon>
        <taxon>Pezizomycotina</taxon>
        <taxon>Leotiomycetes</taxon>
        <taxon>Helotiales</taxon>
        <taxon>Tricladiaceae</taxon>
        <taxon>Cudoniella</taxon>
    </lineage>
</organism>
<evidence type="ECO:0000256" key="2">
    <source>
        <dbReference type="SAM" id="Phobius"/>
    </source>
</evidence>
<evidence type="ECO:0000313" key="4">
    <source>
        <dbReference type="Proteomes" id="UP000566819"/>
    </source>
</evidence>
<keyword evidence="4" id="KW-1185">Reference proteome</keyword>
<keyword evidence="2" id="KW-0472">Membrane</keyword>
<keyword evidence="2" id="KW-0812">Transmembrane</keyword>
<reference evidence="3 4" key="1">
    <citation type="submission" date="2020-03" db="EMBL/GenBank/DDBJ databases">
        <title>Draft Genome Sequence of Cudoniella acicularis.</title>
        <authorList>
            <person name="Buettner E."/>
            <person name="Kellner H."/>
        </authorList>
    </citation>
    <scope>NUCLEOTIDE SEQUENCE [LARGE SCALE GENOMIC DNA]</scope>
    <source>
        <strain evidence="3 4">DSM 108380</strain>
    </source>
</reference>
<keyword evidence="2" id="KW-1133">Transmembrane helix</keyword>
<dbReference type="AlphaFoldDB" id="A0A8H4RT61"/>
<feature type="transmembrane region" description="Helical" evidence="2">
    <location>
        <begin position="112"/>
        <end position="130"/>
    </location>
</feature>
<protein>
    <submittedName>
        <fullName evidence="3">Uncharacterized protein</fullName>
    </submittedName>
</protein>
<comment type="caution">
    <text evidence="3">The sequence shown here is derived from an EMBL/GenBank/DDBJ whole genome shotgun (WGS) entry which is preliminary data.</text>
</comment>
<dbReference type="EMBL" id="JAAMPI010000111">
    <property type="protein sequence ID" value="KAF4635582.1"/>
    <property type="molecule type" value="Genomic_DNA"/>
</dbReference>
<feature type="region of interest" description="Disordered" evidence="1">
    <location>
        <begin position="241"/>
        <end position="267"/>
    </location>
</feature>
<feature type="transmembrane region" description="Helical" evidence="2">
    <location>
        <begin position="86"/>
        <end position="105"/>
    </location>
</feature>
<dbReference type="Proteomes" id="UP000566819">
    <property type="component" value="Unassembled WGS sequence"/>
</dbReference>
<evidence type="ECO:0000313" key="3">
    <source>
        <dbReference type="EMBL" id="KAF4635582.1"/>
    </source>
</evidence>
<feature type="transmembrane region" description="Helical" evidence="2">
    <location>
        <begin position="52"/>
        <end position="71"/>
    </location>
</feature>
<gene>
    <name evidence="3" type="ORF">G7Y89_g2513</name>
</gene>
<accession>A0A8H4RT61</accession>
<sequence>MADRAEATPFLENRYRDNEGDHDEEQGYIVRNLQANAHFKHGIRILKVSNSFFSLAAFALLITSAVILQVGPFEAKWMATAGIRDLAIGLGVNLLVSIPVLFLELPTIINTAVHLIMSIVILVFSSKLFADGWPNDGFCHRWIYPAPMPGNRWPSPIPTPESEECISARVILRIVMGVGAGTGILIGLILIALTLFQLIAVIRTKFWERQKFLSLNALRSWKPKGFTVQFTLTVLPQGESGAGLDSTKTAAPPKKSTNTVEGRLIET</sequence>
<dbReference type="OrthoDB" id="3538077at2759"/>